<protein>
    <submittedName>
        <fullName evidence="1">Uncharacterized protein</fullName>
    </submittedName>
</protein>
<evidence type="ECO:0000313" key="1">
    <source>
        <dbReference type="EMBL" id="GBP32121.1"/>
    </source>
</evidence>
<proteinExistence type="predicted"/>
<reference evidence="1 2" key="1">
    <citation type="journal article" date="2019" name="Commun. Biol.">
        <title>The bagworm genome reveals a unique fibroin gene that provides high tensile strength.</title>
        <authorList>
            <person name="Kono N."/>
            <person name="Nakamura H."/>
            <person name="Ohtoshi R."/>
            <person name="Tomita M."/>
            <person name="Numata K."/>
            <person name="Arakawa K."/>
        </authorList>
    </citation>
    <scope>NUCLEOTIDE SEQUENCE [LARGE SCALE GENOMIC DNA]</scope>
</reference>
<gene>
    <name evidence="1" type="ORF">EVAR_80887_1</name>
</gene>
<comment type="caution">
    <text evidence="1">The sequence shown here is derived from an EMBL/GenBank/DDBJ whole genome shotgun (WGS) entry which is preliminary data.</text>
</comment>
<dbReference type="AlphaFoldDB" id="A0A4C1V063"/>
<evidence type="ECO:0000313" key="2">
    <source>
        <dbReference type="Proteomes" id="UP000299102"/>
    </source>
</evidence>
<dbReference type="Proteomes" id="UP000299102">
    <property type="component" value="Unassembled WGS sequence"/>
</dbReference>
<accession>A0A4C1V063</accession>
<keyword evidence="2" id="KW-1185">Reference proteome</keyword>
<sequence>MTARRKYRYQSLFFDHKSTQRTDYQLLPLTPPTPTLYQHKSHKLRPPYPGLKNQHTFDVYDGLIPFSLLHKPKDIVRTNPLDCQQKFVSNNQASRKKEGYKLRGPWIFGKGARIRRYALAAR</sequence>
<name>A0A4C1V063_EUMVA</name>
<dbReference type="EMBL" id="BGZK01000255">
    <property type="protein sequence ID" value="GBP32121.1"/>
    <property type="molecule type" value="Genomic_DNA"/>
</dbReference>
<dbReference type="OrthoDB" id="6572538at2759"/>
<organism evidence="1 2">
    <name type="scientific">Eumeta variegata</name>
    <name type="common">Bagworm moth</name>
    <name type="synonym">Eumeta japonica</name>
    <dbReference type="NCBI Taxonomy" id="151549"/>
    <lineage>
        <taxon>Eukaryota</taxon>
        <taxon>Metazoa</taxon>
        <taxon>Ecdysozoa</taxon>
        <taxon>Arthropoda</taxon>
        <taxon>Hexapoda</taxon>
        <taxon>Insecta</taxon>
        <taxon>Pterygota</taxon>
        <taxon>Neoptera</taxon>
        <taxon>Endopterygota</taxon>
        <taxon>Lepidoptera</taxon>
        <taxon>Glossata</taxon>
        <taxon>Ditrysia</taxon>
        <taxon>Tineoidea</taxon>
        <taxon>Psychidae</taxon>
        <taxon>Oiketicinae</taxon>
        <taxon>Eumeta</taxon>
    </lineage>
</organism>